<proteinExistence type="predicted"/>
<evidence type="ECO:0000313" key="2">
    <source>
        <dbReference type="EMBL" id="CAE7232937.1"/>
    </source>
</evidence>
<dbReference type="AlphaFoldDB" id="A0A8H3I2Z2"/>
<reference evidence="2" key="1">
    <citation type="submission" date="2021-01" db="EMBL/GenBank/DDBJ databases">
        <authorList>
            <person name="Kaushik A."/>
        </authorList>
    </citation>
    <scope>NUCLEOTIDE SEQUENCE</scope>
    <source>
        <strain evidence="2">AG5</strain>
    </source>
</reference>
<feature type="transmembrane region" description="Helical" evidence="1">
    <location>
        <begin position="126"/>
        <end position="144"/>
    </location>
</feature>
<keyword evidence="1" id="KW-1133">Transmembrane helix</keyword>
<feature type="transmembrane region" description="Helical" evidence="1">
    <location>
        <begin position="99"/>
        <end position="119"/>
    </location>
</feature>
<comment type="caution">
    <text evidence="2">The sequence shown here is derived from an EMBL/GenBank/DDBJ whole genome shotgun (WGS) entry which is preliminary data.</text>
</comment>
<organism evidence="2 3">
    <name type="scientific">Rhizoctonia solani</name>
    <dbReference type="NCBI Taxonomy" id="456999"/>
    <lineage>
        <taxon>Eukaryota</taxon>
        <taxon>Fungi</taxon>
        <taxon>Dikarya</taxon>
        <taxon>Basidiomycota</taxon>
        <taxon>Agaricomycotina</taxon>
        <taxon>Agaricomycetes</taxon>
        <taxon>Cantharellales</taxon>
        <taxon>Ceratobasidiaceae</taxon>
        <taxon>Rhizoctonia</taxon>
    </lineage>
</organism>
<evidence type="ECO:0000256" key="1">
    <source>
        <dbReference type="SAM" id="Phobius"/>
    </source>
</evidence>
<protein>
    <submittedName>
        <fullName evidence="2">Uncharacterized protein</fullName>
    </submittedName>
</protein>
<sequence length="161" mass="18297">MDEDPRATNPLQRASGLFKCPSIRASSELPRDAAITRVDLVSSAELIFTQHLIPVWIQKSIPLCCKSTTFCSRLIGFRFLPLQCTQLSQRLSALVRLRLVLLVFWIGLAVGFLLIFLDVKPKSNRFFPFILFTIASLFLISHQYELDPNPLLSLTIRNHVI</sequence>
<keyword evidence="1" id="KW-0472">Membrane</keyword>
<evidence type="ECO:0000313" key="3">
    <source>
        <dbReference type="Proteomes" id="UP000663827"/>
    </source>
</evidence>
<name>A0A8H3I2Z2_9AGAM</name>
<gene>
    <name evidence="2" type="ORF">RDB_LOCUS190543</name>
</gene>
<dbReference type="EMBL" id="CAJNJQ010006612">
    <property type="protein sequence ID" value="CAE7232937.1"/>
    <property type="molecule type" value="Genomic_DNA"/>
</dbReference>
<dbReference type="Proteomes" id="UP000663827">
    <property type="component" value="Unassembled WGS sequence"/>
</dbReference>
<keyword evidence="1" id="KW-0812">Transmembrane</keyword>
<accession>A0A8H3I2Z2</accession>